<dbReference type="PANTHER" id="PTHR34136:SF1">
    <property type="entry name" value="UDP-N-ACETYL-D-MANNOSAMINURONIC ACID TRANSFERASE"/>
    <property type="match status" value="1"/>
</dbReference>
<gene>
    <name evidence="3" type="ORF">A3D72_01450</name>
</gene>
<reference evidence="3 4" key="1">
    <citation type="journal article" date="2016" name="Nat. Commun.">
        <title>Thousands of microbial genomes shed light on interconnected biogeochemical processes in an aquifer system.</title>
        <authorList>
            <person name="Anantharaman K."/>
            <person name="Brown C.T."/>
            <person name="Hug L.A."/>
            <person name="Sharon I."/>
            <person name="Castelle C.J."/>
            <person name="Probst A.J."/>
            <person name="Thomas B.C."/>
            <person name="Singh A."/>
            <person name="Wilkins M.J."/>
            <person name="Karaoz U."/>
            <person name="Brodie E.L."/>
            <person name="Williams K.H."/>
            <person name="Hubbard S.S."/>
            <person name="Banfield J.F."/>
        </authorList>
    </citation>
    <scope>NUCLEOTIDE SEQUENCE [LARGE SCALE GENOMIC DNA]</scope>
</reference>
<evidence type="ECO:0000313" key="4">
    <source>
        <dbReference type="Proteomes" id="UP000176303"/>
    </source>
</evidence>
<dbReference type="Proteomes" id="UP000176303">
    <property type="component" value="Unassembled WGS sequence"/>
</dbReference>
<dbReference type="Pfam" id="PF03808">
    <property type="entry name" value="Glyco_tran_WecG"/>
    <property type="match status" value="1"/>
</dbReference>
<protein>
    <submittedName>
        <fullName evidence="3">Uncharacterized protein</fullName>
    </submittedName>
</protein>
<sequence length="238" mass="26740">MERVLILDTEVDRLTPKQAAVRLSVFLDDPRPHLAVTANPEILLRAHRDSAYRKLIGSADLVLADGFGLIIASWLTGHPLPGRTAGADIIHQLLEIAEKKSLEVYFAVNSGGLVRFKEVSQATRRHHLKLIVRGRDLWAGEEASDQTAVIIVANFGAPDQERWLRRNQSSFPKARLLIGVGGALDYLAGRVPRAPLPLRRLGLEWLWRLVLQPWRLPRILRATIIFPIVFLTHRPHGN</sequence>
<dbReference type="EMBL" id="MGDZ01000067">
    <property type="protein sequence ID" value="OGL72317.1"/>
    <property type="molecule type" value="Genomic_DNA"/>
</dbReference>
<evidence type="ECO:0000256" key="2">
    <source>
        <dbReference type="ARBA" id="ARBA00022679"/>
    </source>
</evidence>
<proteinExistence type="predicted"/>
<evidence type="ECO:0000256" key="1">
    <source>
        <dbReference type="ARBA" id="ARBA00022676"/>
    </source>
</evidence>
<dbReference type="CDD" id="cd06533">
    <property type="entry name" value="Glyco_transf_WecG_TagA"/>
    <property type="match status" value="1"/>
</dbReference>
<keyword evidence="2" id="KW-0808">Transferase</keyword>
<dbReference type="NCBIfam" id="TIGR00696">
    <property type="entry name" value="wecG_tagA_cpsF"/>
    <property type="match status" value="1"/>
</dbReference>
<dbReference type="InterPro" id="IPR004629">
    <property type="entry name" value="WecG_TagA_CpsF"/>
</dbReference>
<keyword evidence="1" id="KW-0328">Glycosyltransferase</keyword>
<dbReference type="PANTHER" id="PTHR34136">
    <property type="match status" value="1"/>
</dbReference>
<organism evidence="3 4">
    <name type="scientific">Candidatus Uhrbacteria bacterium RIFCSPHIGHO2_02_FULL_57_19</name>
    <dbReference type="NCBI Taxonomy" id="1802391"/>
    <lineage>
        <taxon>Bacteria</taxon>
        <taxon>Candidatus Uhriibacteriota</taxon>
    </lineage>
</organism>
<dbReference type="GO" id="GO:0016758">
    <property type="term" value="F:hexosyltransferase activity"/>
    <property type="evidence" value="ECO:0007669"/>
    <property type="project" value="TreeGrafter"/>
</dbReference>
<dbReference type="STRING" id="1802391.A3D72_01450"/>
<dbReference type="AlphaFoldDB" id="A0A1F7U3Q6"/>
<evidence type="ECO:0000313" key="3">
    <source>
        <dbReference type="EMBL" id="OGL72317.1"/>
    </source>
</evidence>
<accession>A0A1F7U3Q6</accession>
<name>A0A1F7U3Q6_9BACT</name>
<comment type="caution">
    <text evidence="3">The sequence shown here is derived from an EMBL/GenBank/DDBJ whole genome shotgun (WGS) entry which is preliminary data.</text>
</comment>